<keyword evidence="2" id="KW-1185">Reference proteome</keyword>
<protein>
    <submittedName>
        <fullName evidence="1">DUF6157 family protein</fullName>
    </submittedName>
</protein>
<evidence type="ECO:0000313" key="2">
    <source>
        <dbReference type="Proteomes" id="UP001212498"/>
    </source>
</evidence>
<dbReference type="EMBL" id="JAPNUD010000150">
    <property type="protein sequence ID" value="MDA0645687.1"/>
    <property type="molecule type" value="Genomic_DNA"/>
</dbReference>
<evidence type="ECO:0000313" key="1">
    <source>
        <dbReference type="EMBL" id="MDA0645687.1"/>
    </source>
</evidence>
<name>A0ABT4T844_9ACTN</name>
<gene>
    <name evidence="1" type="ORF">OUY24_34105</name>
</gene>
<dbReference type="InterPro" id="IPR046155">
    <property type="entry name" value="DUF6157"/>
</dbReference>
<organism evidence="1 2">
    <name type="scientific">Nonomuraea ferruginea</name>
    <dbReference type="NCBI Taxonomy" id="46174"/>
    <lineage>
        <taxon>Bacteria</taxon>
        <taxon>Bacillati</taxon>
        <taxon>Actinomycetota</taxon>
        <taxon>Actinomycetes</taxon>
        <taxon>Streptosporangiales</taxon>
        <taxon>Streptosporangiaceae</taxon>
        <taxon>Nonomuraea</taxon>
    </lineage>
</organism>
<reference evidence="1 2" key="1">
    <citation type="submission" date="2022-11" db="EMBL/GenBank/DDBJ databases">
        <title>Nonomuraea corallina sp. nov., a new species of the genus Nonomuraea isolated from sea side sediment in Thai sea.</title>
        <authorList>
            <person name="Ngamcharungchit C."/>
            <person name="Matsumoto A."/>
            <person name="Suriyachadkun C."/>
            <person name="Panbangred W."/>
            <person name="Inahashi Y."/>
            <person name="Intra B."/>
        </authorList>
    </citation>
    <scope>NUCLEOTIDE SEQUENCE [LARGE SCALE GENOMIC DNA]</scope>
    <source>
        <strain evidence="1 2">DSM 43553</strain>
    </source>
</reference>
<dbReference type="Proteomes" id="UP001212498">
    <property type="component" value="Unassembled WGS sequence"/>
</dbReference>
<sequence length="141" mass="15927">MDLNYYDTLIAVAEDTQVIRAEVPLPRGGKPTVASVQYELLAGDPGALTQEDVLFESWLLRRQDDPEPPQDVRAELRDRFFSRSQACLRASPLPKKHGWGLLFDGTGRITLCPMESDEYQRIVAGEVAGVRVLKAMRTRRR</sequence>
<comment type="caution">
    <text evidence="1">The sequence shown here is derived from an EMBL/GenBank/DDBJ whole genome shotgun (WGS) entry which is preliminary data.</text>
</comment>
<dbReference type="Pfam" id="PF19654">
    <property type="entry name" value="DUF6157"/>
    <property type="match status" value="1"/>
</dbReference>
<accession>A0ABT4T844</accession>
<proteinExistence type="predicted"/>
<dbReference type="RefSeq" id="WP_271279249.1">
    <property type="nucleotide sequence ID" value="NZ_BAABFD010000022.1"/>
</dbReference>